<evidence type="ECO:0000313" key="2">
    <source>
        <dbReference type="Proteomes" id="UP001168877"/>
    </source>
</evidence>
<dbReference type="EMBL" id="JAUESC010000004">
    <property type="protein sequence ID" value="KAK0596748.1"/>
    <property type="molecule type" value="Genomic_DNA"/>
</dbReference>
<keyword evidence="2" id="KW-1185">Reference proteome</keyword>
<evidence type="ECO:0000313" key="1">
    <source>
        <dbReference type="EMBL" id="KAK0596748.1"/>
    </source>
</evidence>
<accession>A0AA39SUG0</accession>
<reference evidence="1" key="2">
    <citation type="submission" date="2023-06" db="EMBL/GenBank/DDBJ databases">
        <authorList>
            <person name="Swenson N.G."/>
            <person name="Wegrzyn J.L."/>
            <person name="Mcevoy S.L."/>
        </authorList>
    </citation>
    <scope>NUCLEOTIDE SEQUENCE</scope>
    <source>
        <strain evidence="1">NS2018</strain>
        <tissue evidence="1">Leaf</tissue>
    </source>
</reference>
<organism evidence="1 2">
    <name type="scientific">Acer saccharum</name>
    <name type="common">Sugar maple</name>
    <dbReference type="NCBI Taxonomy" id="4024"/>
    <lineage>
        <taxon>Eukaryota</taxon>
        <taxon>Viridiplantae</taxon>
        <taxon>Streptophyta</taxon>
        <taxon>Embryophyta</taxon>
        <taxon>Tracheophyta</taxon>
        <taxon>Spermatophyta</taxon>
        <taxon>Magnoliopsida</taxon>
        <taxon>eudicotyledons</taxon>
        <taxon>Gunneridae</taxon>
        <taxon>Pentapetalae</taxon>
        <taxon>rosids</taxon>
        <taxon>malvids</taxon>
        <taxon>Sapindales</taxon>
        <taxon>Sapindaceae</taxon>
        <taxon>Hippocastanoideae</taxon>
        <taxon>Acereae</taxon>
        <taxon>Acer</taxon>
    </lineage>
</organism>
<protein>
    <submittedName>
        <fullName evidence="1">Uncharacterized protein</fullName>
    </submittedName>
</protein>
<proteinExistence type="predicted"/>
<gene>
    <name evidence="1" type="ORF">LWI29_018620</name>
</gene>
<comment type="caution">
    <text evidence="1">The sequence shown here is derived from an EMBL/GenBank/DDBJ whole genome shotgun (WGS) entry which is preliminary data.</text>
</comment>
<dbReference type="Proteomes" id="UP001168877">
    <property type="component" value="Unassembled WGS sequence"/>
</dbReference>
<reference evidence="1" key="1">
    <citation type="journal article" date="2022" name="Plant J.">
        <title>Strategies of tolerance reflected in two North American maple genomes.</title>
        <authorList>
            <person name="McEvoy S.L."/>
            <person name="Sezen U.U."/>
            <person name="Trouern-Trend A."/>
            <person name="McMahon S.M."/>
            <person name="Schaberg P.G."/>
            <person name="Yang J."/>
            <person name="Wegrzyn J.L."/>
            <person name="Swenson N.G."/>
        </authorList>
    </citation>
    <scope>NUCLEOTIDE SEQUENCE</scope>
    <source>
        <strain evidence="1">NS2018</strain>
    </source>
</reference>
<sequence>MDHRFIVSCADIYAEEGDVTYIFCTSCNSFEQSSIITQQVEKKCVHAYLQQLKVRGRPNSRFLTAILLGLQQGSWIDDAIGYKQFSIAPGSCLLYRLWRVEEG</sequence>
<name>A0AA39SUG0_ACESA</name>
<dbReference type="AlphaFoldDB" id="A0AA39SUG0"/>